<keyword evidence="1" id="KW-1133">Transmembrane helix</keyword>
<dbReference type="EMBL" id="AAHUQY010000021">
    <property type="protein sequence ID" value="ECA5342691.1"/>
    <property type="molecule type" value="Genomic_DNA"/>
</dbReference>
<dbReference type="EMBL" id="DAAGLI010000026">
    <property type="protein sequence ID" value="HAB3532571.1"/>
    <property type="molecule type" value="Genomic_DNA"/>
</dbReference>
<protein>
    <submittedName>
        <fullName evidence="2">KlaC putative inner membrane protein</fullName>
    </submittedName>
</protein>
<evidence type="ECO:0000256" key="1">
    <source>
        <dbReference type="SAM" id="Phobius"/>
    </source>
</evidence>
<reference evidence="5" key="2">
    <citation type="journal article" date="2018" name="Genome Biol.">
        <title>SKESA: strategic k-mer extension for scrupulous assemblies.</title>
        <authorList>
            <person name="Souvorov A."/>
            <person name="Agarwala R."/>
            <person name="Lipman D.J."/>
        </authorList>
    </citation>
    <scope>NUCLEOTIDE SEQUENCE</scope>
    <source>
        <strain evidence="5">Salmonella enterica</strain>
    </source>
</reference>
<feature type="transmembrane region" description="Helical" evidence="1">
    <location>
        <begin position="97"/>
        <end position="115"/>
    </location>
</feature>
<reference evidence="2" key="1">
    <citation type="journal article" date="2016" name="Sci. Rep.">
        <title>Isolation and plasmid characterization of carbapenemase (IMP-4) producing Salmonella enterica Typhimurium from cats.</title>
        <authorList>
            <person name="Abraham S."/>
            <person name="O'Dea M."/>
            <person name="Trott D.J."/>
            <person name="Abraham R.J."/>
            <person name="Hughes D."/>
            <person name="Pang S."/>
            <person name="McKew G."/>
            <person name="Cheong E.Y."/>
            <person name="Merlino J."/>
            <person name="Saputra S."/>
            <person name="Malik R."/>
            <person name="Gottlieb T."/>
        </authorList>
    </citation>
    <scope>NUCLEOTIDE SEQUENCE</scope>
    <source>
        <strain evidence="2">MU1</strain>
        <plasmid evidence="2">pIMP4-SEM1</plasmid>
    </source>
</reference>
<sequence>MVRNLKSSDDFSRELSFLFHRSIKIRNSGFAIFGAGLLIMIFGLCLWLLSLHLSPSVLDFDIDVPLSFFNSSEGEDKLVVSDFGDAFGGFLTTYSKLLLGIMGLLVVSSTAFKILKGEEIGEIFPMLLIAGAFLIGLSVFTSALGSEETDATSASTVKVIKKYVKHEKYDKLVAYLNDSNWPSGEEVSVNYLKAQLHIKLGKPDVKLTQNVVRAYMSGVLQSNIPVKVRYALEKTALDKSVSPLAIRYEQKRMSKSHTFSKASVNCLKVGSPVAFVGVLFALLGIKIRRRVRFLESN</sequence>
<reference evidence="4" key="3">
    <citation type="submission" date="2018-07" db="EMBL/GenBank/DDBJ databases">
        <authorList>
            <person name="Ashton P.M."/>
            <person name="Dallman T."/>
            <person name="Nair S."/>
            <person name="De Pinna E."/>
            <person name="Peters T."/>
            <person name="Grant K."/>
        </authorList>
    </citation>
    <scope>NUCLEOTIDE SEQUENCE</scope>
    <source>
        <strain evidence="4">116039</strain>
        <strain evidence="3">582921</strain>
    </source>
</reference>
<dbReference type="EMBL" id="KX810825">
    <property type="protein sequence ID" value="APA22759.1"/>
    <property type="molecule type" value="Genomic_DNA"/>
</dbReference>
<evidence type="ECO:0000313" key="3">
    <source>
        <dbReference type="EMBL" id="ECA5342691.1"/>
    </source>
</evidence>
<dbReference type="GeneID" id="39817184"/>
<feature type="transmembrane region" description="Helical" evidence="1">
    <location>
        <begin position="269"/>
        <end position="287"/>
    </location>
</feature>
<feature type="transmembrane region" description="Helical" evidence="1">
    <location>
        <begin position="30"/>
        <end position="49"/>
    </location>
</feature>
<organism evidence="5">
    <name type="scientific">Salmonella typhimurium</name>
    <dbReference type="NCBI Taxonomy" id="90371"/>
    <lineage>
        <taxon>Bacteria</taxon>
        <taxon>Pseudomonadati</taxon>
        <taxon>Pseudomonadota</taxon>
        <taxon>Gammaproteobacteria</taxon>
        <taxon>Enterobacterales</taxon>
        <taxon>Enterobacteriaceae</taxon>
        <taxon>Salmonella</taxon>
    </lineage>
</organism>
<feature type="transmembrane region" description="Helical" evidence="1">
    <location>
        <begin position="127"/>
        <end position="145"/>
    </location>
</feature>
<evidence type="ECO:0000313" key="5">
    <source>
        <dbReference type="EMBL" id="HAB3532571.1"/>
    </source>
</evidence>
<dbReference type="AlphaFoldDB" id="A0A077W679"/>
<reference evidence="5" key="4">
    <citation type="submission" date="2019-06" db="EMBL/GenBank/DDBJ databases">
        <authorList>
            <consortium name="NCBI Pathogen Detection Project"/>
        </authorList>
    </citation>
    <scope>NUCLEOTIDE SEQUENCE</scope>
    <source>
        <strain evidence="5">Salmonella enterica</strain>
    </source>
</reference>
<geneLocation type="plasmid" evidence="2">
    <name>pIMP4-SEM1</name>
</geneLocation>
<gene>
    <name evidence="4" type="ORF">A3V89_18095</name>
    <name evidence="3" type="ORF">ELS01_20125</name>
    <name evidence="5" type="ORF">GJE27_22585</name>
</gene>
<evidence type="ECO:0000313" key="4">
    <source>
        <dbReference type="EMBL" id="EDA7614676.1"/>
    </source>
</evidence>
<keyword evidence="1" id="KW-0472">Membrane</keyword>
<proteinExistence type="predicted"/>
<dbReference type="RefSeq" id="WP_000252081.1">
    <property type="nucleotide sequence ID" value="NC_024983.1"/>
</dbReference>
<accession>A0A077W679</accession>
<keyword evidence="2" id="KW-0614">Plasmid</keyword>
<dbReference type="EMBL" id="AALLDS010000027">
    <property type="protein sequence ID" value="EDA7614676.1"/>
    <property type="molecule type" value="Genomic_DNA"/>
</dbReference>
<evidence type="ECO:0000313" key="2">
    <source>
        <dbReference type="EMBL" id="APA22759.1"/>
    </source>
</evidence>
<name>A0A077W679_SALTM</name>
<keyword evidence="1" id="KW-0812">Transmembrane</keyword>